<dbReference type="GO" id="GO:0030288">
    <property type="term" value="C:outer membrane-bounded periplasmic space"/>
    <property type="evidence" value="ECO:0007669"/>
    <property type="project" value="TreeGrafter"/>
</dbReference>
<dbReference type="Pfam" id="PF01497">
    <property type="entry name" value="Peripla_BP_2"/>
    <property type="match status" value="1"/>
</dbReference>
<evidence type="ECO:0000256" key="5">
    <source>
        <dbReference type="SAM" id="SignalP"/>
    </source>
</evidence>
<evidence type="ECO:0000256" key="2">
    <source>
        <dbReference type="ARBA" id="ARBA00008814"/>
    </source>
</evidence>
<accession>A0AAU1I9W4</accession>
<dbReference type="GO" id="GO:1901678">
    <property type="term" value="P:iron coordination entity transport"/>
    <property type="evidence" value="ECO:0007669"/>
    <property type="project" value="UniProtKB-ARBA"/>
</dbReference>
<evidence type="ECO:0000259" key="6">
    <source>
        <dbReference type="PROSITE" id="PS50983"/>
    </source>
</evidence>
<proteinExistence type="inferred from homology"/>
<comment type="subcellular location">
    <subcellularLocation>
        <location evidence="1">Cell envelope</location>
    </subcellularLocation>
</comment>
<feature type="chain" id="PRO_5043412375" evidence="5">
    <location>
        <begin position="23"/>
        <end position="333"/>
    </location>
</feature>
<reference evidence="7" key="1">
    <citation type="submission" date="2022-10" db="EMBL/GenBank/DDBJ databases">
        <title>The complete genomes of actinobacterial strains from the NBC collection.</title>
        <authorList>
            <person name="Joergensen T.S."/>
            <person name="Alvarez Arevalo M."/>
            <person name="Sterndorff E.B."/>
            <person name="Faurdal D."/>
            <person name="Vuksanovic O."/>
            <person name="Mourched A.-S."/>
            <person name="Charusanti P."/>
            <person name="Shaw S."/>
            <person name="Blin K."/>
            <person name="Weber T."/>
        </authorList>
    </citation>
    <scope>NUCLEOTIDE SEQUENCE</scope>
    <source>
        <strain evidence="7">NBC 00180</strain>
    </source>
</reference>
<feature type="domain" description="Fe/B12 periplasmic-binding" evidence="6">
    <location>
        <begin position="58"/>
        <end position="333"/>
    </location>
</feature>
<dbReference type="AlphaFoldDB" id="A0AAU1I9W4"/>
<feature type="signal peptide" evidence="5">
    <location>
        <begin position="1"/>
        <end position="22"/>
    </location>
</feature>
<dbReference type="EMBL" id="CP108140">
    <property type="protein sequence ID" value="WTP91056.1"/>
    <property type="molecule type" value="Genomic_DNA"/>
</dbReference>
<protein>
    <submittedName>
        <fullName evidence="7">Iron-siderophore ABC transporter substrate-binding protein</fullName>
    </submittedName>
</protein>
<evidence type="ECO:0000256" key="4">
    <source>
        <dbReference type="ARBA" id="ARBA00022729"/>
    </source>
</evidence>
<name>A0AAU1I9W4_9ACTN</name>
<organism evidence="7">
    <name type="scientific">Streptomyces sp. NBC_00180</name>
    <dbReference type="NCBI Taxonomy" id="2903632"/>
    <lineage>
        <taxon>Bacteria</taxon>
        <taxon>Bacillati</taxon>
        <taxon>Actinomycetota</taxon>
        <taxon>Actinomycetes</taxon>
        <taxon>Kitasatosporales</taxon>
        <taxon>Streptomycetaceae</taxon>
        <taxon>Streptomyces</taxon>
    </lineage>
</organism>
<dbReference type="PROSITE" id="PS51257">
    <property type="entry name" value="PROKAR_LIPOPROTEIN"/>
    <property type="match status" value="1"/>
</dbReference>
<dbReference type="PANTHER" id="PTHR30532">
    <property type="entry name" value="IRON III DICITRATE-BINDING PERIPLASMIC PROTEIN"/>
    <property type="match status" value="1"/>
</dbReference>
<keyword evidence="4 5" id="KW-0732">Signal</keyword>
<dbReference type="InterPro" id="IPR002491">
    <property type="entry name" value="ABC_transptr_periplasmic_BD"/>
</dbReference>
<keyword evidence="3" id="KW-0813">Transport</keyword>
<dbReference type="PANTHER" id="PTHR30532:SF1">
    <property type="entry name" value="IRON(3+)-HYDROXAMATE-BINDING PROTEIN FHUD"/>
    <property type="match status" value="1"/>
</dbReference>
<dbReference type="InterPro" id="IPR051313">
    <property type="entry name" value="Bact_iron-sidero_bind"/>
</dbReference>
<comment type="similarity">
    <text evidence="2">Belongs to the bacterial solute-binding protein 8 family.</text>
</comment>
<sequence length="333" mass="34870">MRRLLTTAAVATAAALTLTACGTTEPAADSSDAKKTGEAITLTDASGSKVELDGPAKKVVGTEWHEVELLVSLGVDPVGVADVKGYNTWGTAVPLKNEPKDIGTRGEPSMDTIAALAPDLIVASTDLPPAAVKQLRKVAPVLEVRSADASDPIGRVTKNLDLVAKATGTTEQAEKLKDEFDAKVAEGRKALADAGLDGAEFAFADGYDISNQVSIRPFTSGSLIGAVNEELGLKNAWTVKGDKDYGLGTTDVEGLTKLGDDVQFAYIAYIANDGDKSSTPFTATGALSKDKVWTSLPFVKKGNVHRLPDGIWMFGGQESMGAYIDALVKELTK</sequence>
<dbReference type="Gene3D" id="3.40.50.1980">
    <property type="entry name" value="Nitrogenase molybdenum iron protein domain"/>
    <property type="match status" value="2"/>
</dbReference>
<dbReference type="PROSITE" id="PS50983">
    <property type="entry name" value="FE_B12_PBP"/>
    <property type="match status" value="1"/>
</dbReference>
<evidence type="ECO:0000256" key="1">
    <source>
        <dbReference type="ARBA" id="ARBA00004196"/>
    </source>
</evidence>
<dbReference type="CDD" id="cd01146">
    <property type="entry name" value="FhuD"/>
    <property type="match status" value="1"/>
</dbReference>
<evidence type="ECO:0000256" key="3">
    <source>
        <dbReference type="ARBA" id="ARBA00022448"/>
    </source>
</evidence>
<dbReference type="SUPFAM" id="SSF53807">
    <property type="entry name" value="Helical backbone' metal receptor"/>
    <property type="match status" value="1"/>
</dbReference>
<gene>
    <name evidence="7" type="ORF">OG477_39470</name>
</gene>
<evidence type="ECO:0000313" key="7">
    <source>
        <dbReference type="EMBL" id="WTP91056.1"/>
    </source>
</evidence>